<feature type="compositionally biased region" description="Acidic residues" evidence="1">
    <location>
        <begin position="91"/>
        <end position="105"/>
    </location>
</feature>
<sequence length="169" mass="18313">MLLIGSSRVGPRHDKEPTPDHRNEPIHYLDRRGTVLESRLAQSKVEKVRASYLKLQEELEVRKAKLERALMLLAAKEDKLANQSGAKGEELDNEAEEGSAEEAGEASEGSAKQVGKGSVRDNWMSSPDKKGEGAKPEVQLTLVPPTTNAPLLSAPRLGVDPSMSPNPSP</sequence>
<proteinExistence type="predicted"/>
<evidence type="ECO:0000256" key="1">
    <source>
        <dbReference type="SAM" id="MobiDB-lite"/>
    </source>
</evidence>
<feature type="compositionally biased region" description="Basic and acidic residues" evidence="1">
    <location>
        <begin position="11"/>
        <end position="27"/>
    </location>
</feature>
<gene>
    <name evidence="2" type="ORF">9.t00013</name>
</gene>
<feature type="region of interest" description="Disordered" evidence="1">
    <location>
        <begin position="77"/>
        <end position="169"/>
    </location>
</feature>
<dbReference type="EMBL" id="AC183411">
    <property type="protein sequence ID" value="ABB55348.1"/>
    <property type="molecule type" value="Genomic_DNA"/>
</dbReference>
<evidence type="ECO:0000313" key="2">
    <source>
        <dbReference type="EMBL" id="ABB55348.1"/>
    </source>
</evidence>
<name>Q2XNS4_ASPOF</name>
<feature type="region of interest" description="Disordered" evidence="1">
    <location>
        <begin position="1"/>
        <end position="27"/>
    </location>
</feature>
<dbReference type="AlphaFoldDB" id="Q2XNS4"/>
<reference evidence="2" key="1">
    <citation type="submission" date="2006-04" db="EMBL/GenBank/DDBJ databases">
        <title>Comparative Sequence and Genetic Analyses of the Asparagus, Onion, and Rice Genomes Reveal Similar Structures, But No Microsynteny.</title>
        <authorList>
            <person name="Jernej J."/>
            <person name="Suzuki G."/>
            <person name="McCallum J."/>
            <person name="Cheung F."/>
            <person name="Arbogast T."/>
            <person name="Tallon L.J."/>
            <person name="Smith S."/>
            <person name="Utterback T."/>
            <person name="Havey M.J."/>
            <person name="Town C.D."/>
        </authorList>
    </citation>
    <scope>NUCLEOTIDE SEQUENCE</scope>
</reference>
<organism evidence="2">
    <name type="scientific">Asparagus officinalis</name>
    <name type="common">Garden asparagus</name>
    <dbReference type="NCBI Taxonomy" id="4686"/>
    <lineage>
        <taxon>Eukaryota</taxon>
        <taxon>Viridiplantae</taxon>
        <taxon>Streptophyta</taxon>
        <taxon>Embryophyta</taxon>
        <taxon>Tracheophyta</taxon>
        <taxon>Spermatophyta</taxon>
        <taxon>Magnoliopsida</taxon>
        <taxon>Liliopsida</taxon>
        <taxon>Asparagales</taxon>
        <taxon>Asparagaceae</taxon>
        <taxon>Asparagoideae</taxon>
        <taxon>Asparagus</taxon>
    </lineage>
</organism>
<protein>
    <submittedName>
        <fullName evidence="2">Uncharacterized protein</fullName>
    </submittedName>
</protein>
<accession>Q2XNS4</accession>